<dbReference type="GO" id="GO:0003677">
    <property type="term" value="F:DNA binding"/>
    <property type="evidence" value="ECO:0007669"/>
    <property type="project" value="InterPro"/>
</dbReference>
<dbReference type="RefSeq" id="WP_176964455.1">
    <property type="nucleotide sequence ID" value="NZ_CP058215.1"/>
</dbReference>
<organism evidence="2 3">
    <name type="scientific">Methanolobus zinderi</name>
    <dbReference type="NCBI Taxonomy" id="536044"/>
    <lineage>
        <taxon>Archaea</taxon>
        <taxon>Methanobacteriati</taxon>
        <taxon>Methanobacteriota</taxon>
        <taxon>Stenosarchaea group</taxon>
        <taxon>Methanomicrobia</taxon>
        <taxon>Methanosarcinales</taxon>
        <taxon>Methanosarcinaceae</taxon>
        <taxon>Methanolobus</taxon>
    </lineage>
</organism>
<dbReference type="KEGG" id="mzi:HWN40_03505"/>
<reference evidence="2 3" key="1">
    <citation type="submission" date="2020-06" db="EMBL/GenBank/DDBJ databases">
        <title>Methanolobus halotolerans sp. nov., isolated from a saline lake Tus in Siberia.</title>
        <authorList>
            <person name="Shen Y."/>
            <person name="Chen S.-C."/>
            <person name="Lai M.-C."/>
            <person name="Huang H.-H."/>
            <person name="Chiu H.-H."/>
            <person name="Tang S.-L."/>
            <person name="Rogozin D.Y."/>
            <person name="Degermendzhy A.G."/>
        </authorList>
    </citation>
    <scope>NUCLEOTIDE SEQUENCE [LARGE SCALE GENOMIC DNA]</scope>
    <source>
        <strain evidence="2 3">DSM 21339</strain>
    </source>
</reference>
<evidence type="ECO:0000313" key="3">
    <source>
        <dbReference type="Proteomes" id="UP000509594"/>
    </source>
</evidence>
<dbReference type="PANTHER" id="PTHR33252:SF2">
    <property type="entry name" value="TRANSPOSASE IS4-LIKE DOMAIN-CONTAINING PROTEIN"/>
    <property type="match status" value="1"/>
</dbReference>
<proteinExistence type="predicted"/>
<dbReference type="PANTHER" id="PTHR33252">
    <property type="entry name" value="THIRD ORF IN TRANSPOSON ISC1160"/>
    <property type="match status" value="1"/>
</dbReference>
<evidence type="ECO:0000313" key="2">
    <source>
        <dbReference type="EMBL" id="QLC49392.1"/>
    </source>
</evidence>
<dbReference type="Pfam" id="PF01609">
    <property type="entry name" value="DDE_Tnp_1"/>
    <property type="match status" value="1"/>
</dbReference>
<dbReference type="InterPro" id="IPR002559">
    <property type="entry name" value="Transposase_11"/>
</dbReference>
<sequence>MSFLASNSRTNSKLELRPKQCIDAVLKPLIDNIDIKINGQLSSKDLFNTAICMAVDKSSVHSASKHYQEIPCETSLRYHLRKLSLEELVQANQSILLQSSVSTLKPEKKYEFAIDFTNDPYYGKVDSSNEDYVIRSQAKKSTNSFYSYVSLSIINKNERYTLAVIPVERNKTKVDYLTYFIDLIDELDFNIKVLCLDREFYSVDVFEFLQNKDIPHITPVVRRGKAIKQLLKGRKARSAEYVMKNAQKKEVHLDIVIDVKYLKGKRGKYGCENLAFVVYGIKWSQRKVSNVYRRRFAIESSYRMRNIVKPRTSTKDVTFRYFFTLISFLLRNAWLCLQKKHFTIVKTGPLTIDEDKFRFARFILFVEEWLRRKLRIQLVIQCLR</sequence>
<dbReference type="EMBL" id="CP058215">
    <property type="protein sequence ID" value="QLC49392.1"/>
    <property type="molecule type" value="Genomic_DNA"/>
</dbReference>
<accession>A0A7D5E5T4</accession>
<feature type="domain" description="Transposase IS4-like" evidence="1">
    <location>
        <begin position="109"/>
        <end position="303"/>
    </location>
</feature>
<dbReference type="OrthoDB" id="139719at2157"/>
<gene>
    <name evidence="2" type="ORF">HWN40_03505</name>
</gene>
<keyword evidence="3" id="KW-1185">Reference proteome</keyword>
<dbReference type="GO" id="GO:0006313">
    <property type="term" value="P:DNA transposition"/>
    <property type="evidence" value="ECO:0007669"/>
    <property type="project" value="InterPro"/>
</dbReference>
<dbReference type="GO" id="GO:0004803">
    <property type="term" value="F:transposase activity"/>
    <property type="evidence" value="ECO:0007669"/>
    <property type="project" value="InterPro"/>
</dbReference>
<dbReference type="NCBIfam" id="NF033541">
    <property type="entry name" value="transpos_ISH3"/>
    <property type="match status" value="1"/>
</dbReference>
<dbReference type="GeneID" id="55820710"/>
<dbReference type="AlphaFoldDB" id="A0A7D5E5T4"/>
<protein>
    <submittedName>
        <fullName evidence="2">ISH3 family transposase</fullName>
    </submittedName>
</protein>
<dbReference type="Proteomes" id="UP000509594">
    <property type="component" value="Chromosome"/>
</dbReference>
<name>A0A7D5E5T4_9EURY</name>
<evidence type="ECO:0000259" key="1">
    <source>
        <dbReference type="Pfam" id="PF01609"/>
    </source>
</evidence>